<evidence type="ECO:0000313" key="2">
    <source>
        <dbReference type="Proteomes" id="UP000021053"/>
    </source>
</evidence>
<dbReference type="Proteomes" id="UP000021053">
    <property type="component" value="Unassembled WGS sequence"/>
</dbReference>
<dbReference type="AlphaFoldDB" id="A0A010ZNM9"/>
<accession>A0A010ZNM9</accession>
<sequence>MTKDSGALAGLLDSAGLTPDVLAGLIDIVGAGDLSELRRQLRTVGGCSRPIQLSGTVFRLDPASGVIAPSWYSTEEATGTLLVPCGSRHGVLCQACARRYAGDTWFLIYAGLAGGKGRAPSVRTHPRLFVTLTAPGFGPVHSSNVGSDGNPALCRPRRDRPICPHGLPAWCPARHPATDPLVGAPLCHGCYDWPGLVLFNAHASALWHRWRIQLGREVARLAGRTVRDVAALVRVACMRVAEMQARGAVHLHAIIRADAATDPDRAPPAWLTADLLAEAAIEAAGRVWMAAPLNRVGEWEFAWGRQVTADPIPPGNDDETERRLAAYLAKYVTKSLGVGLARRIGAPAEIPILDVPSHIRAVIGVAWRLGALPELQSLRLRAWAHQNGFRGTVAARTRTYSTTLTALHQQRRDYRAAQSDDDRFGDDVAGPTRFRYARNGLDAAGAWLAATEHDTNPEGD</sequence>
<gene>
    <name evidence="1" type="ORF">CryarDRAFT_1340</name>
</gene>
<reference evidence="1 2" key="1">
    <citation type="submission" date="2013-07" db="EMBL/GenBank/DDBJ databases">
        <authorList>
            <consortium name="DOE Joint Genome Institute"/>
            <person name="Eisen J."/>
            <person name="Huntemann M."/>
            <person name="Han J."/>
            <person name="Chen A."/>
            <person name="Kyrpides N."/>
            <person name="Mavromatis K."/>
            <person name="Markowitz V."/>
            <person name="Palaniappan K."/>
            <person name="Ivanova N."/>
            <person name="Schaumberg A."/>
            <person name="Pati A."/>
            <person name="Liolios K."/>
            <person name="Nordberg H.P."/>
            <person name="Cantor M.N."/>
            <person name="Hua S.X."/>
            <person name="Woyke T."/>
        </authorList>
    </citation>
    <scope>NUCLEOTIDE SEQUENCE [LARGE SCALE GENOMIC DNA]</scope>
    <source>
        <strain evidence="1 2">DSM 44712</strain>
    </source>
</reference>
<organism evidence="1 2">
    <name type="scientific">Cryptosporangium arvum DSM 44712</name>
    <dbReference type="NCBI Taxonomy" id="927661"/>
    <lineage>
        <taxon>Bacteria</taxon>
        <taxon>Bacillati</taxon>
        <taxon>Actinomycetota</taxon>
        <taxon>Actinomycetes</taxon>
        <taxon>Cryptosporangiales</taxon>
        <taxon>Cryptosporangiaceae</taxon>
        <taxon>Cryptosporangium</taxon>
    </lineage>
</organism>
<comment type="caution">
    <text evidence="1">The sequence shown here is derived from an EMBL/GenBank/DDBJ whole genome shotgun (WGS) entry which is preliminary data.</text>
</comment>
<proteinExistence type="predicted"/>
<evidence type="ECO:0008006" key="3">
    <source>
        <dbReference type="Google" id="ProtNLM"/>
    </source>
</evidence>
<keyword evidence="2" id="KW-1185">Reference proteome</keyword>
<dbReference type="Pfam" id="PF20199">
    <property type="entry name" value="RepSA"/>
    <property type="match status" value="1"/>
</dbReference>
<dbReference type="PATRIC" id="fig|927661.3.peg.1319"/>
<evidence type="ECO:0000313" key="1">
    <source>
        <dbReference type="EMBL" id="EXG80274.1"/>
    </source>
</evidence>
<protein>
    <recommendedName>
        <fullName evidence="3">Plasmid replication initiator protein</fullName>
    </recommendedName>
</protein>
<dbReference type="EMBL" id="JFBT01000001">
    <property type="protein sequence ID" value="EXG80274.1"/>
    <property type="molecule type" value="Genomic_DNA"/>
</dbReference>
<dbReference type="RefSeq" id="WP_169745006.1">
    <property type="nucleotide sequence ID" value="NZ_KK073874.1"/>
</dbReference>
<dbReference type="InterPro" id="IPR046828">
    <property type="entry name" value="RepSA"/>
</dbReference>
<dbReference type="HOGENOM" id="CLU_041009_0_0_11"/>
<name>A0A010ZNM9_9ACTN</name>